<dbReference type="PANTHER" id="PTHR11070:SF2">
    <property type="entry name" value="ATP-DEPENDENT DNA HELICASE SRS2"/>
    <property type="match status" value="1"/>
</dbReference>
<dbReference type="InterPro" id="IPR014017">
    <property type="entry name" value="DNA_helicase_UvrD-like_C"/>
</dbReference>
<gene>
    <name evidence="10" type="ORF">mc_610</name>
</gene>
<protein>
    <recommendedName>
        <fullName evidence="7">DNA 3'-5' helicase</fullName>
        <ecNumber evidence="7">5.6.2.4</ecNumber>
    </recommendedName>
</protein>
<keyword evidence="11" id="KW-1185">Reference proteome</keyword>
<dbReference type="InterPro" id="IPR012337">
    <property type="entry name" value="RNaseH-like_sf"/>
</dbReference>
<evidence type="ECO:0000313" key="10">
    <source>
        <dbReference type="EMBL" id="AVL94996.1"/>
    </source>
</evidence>
<dbReference type="EC" id="5.6.2.4" evidence="7"/>
<dbReference type="InterPro" id="IPR000212">
    <property type="entry name" value="DNA_helicase_UvrD/REP"/>
</dbReference>
<dbReference type="GO" id="GO:0043138">
    <property type="term" value="F:3'-5' DNA helicase activity"/>
    <property type="evidence" value="ECO:0007669"/>
    <property type="project" value="UniProtKB-EC"/>
</dbReference>
<evidence type="ECO:0000256" key="1">
    <source>
        <dbReference type="ARBA" id="ARBA00022741"/>
    </source>
</evidence>
<evidence type="ECO:0000256" key="8">
    <source>
        <dbReference type="ARBA" id="ARBA00048988"/>
    </source>
</evidence>
<dbReference type="Gene3D" id="3.30.420.10">
    <property type="entry name" value="Ribonuclease H-like superfamily/Ribonuclease H"/>
    <property type="match status" value="1"/>
</dbReference>
<organism evidence="10 11">
    <name type="scientific">Moumouvirus australiensis</name>
    <dbReference type="NCBI Taxonomy" id="2109587"/>
    <lineage>
        <taxon>Viruses</taxon>
        <taxon>Varidnaviria</taxon>
        <taxon>Bamfordvirae</taxon>
        <taxon>Nucleocytoviricota</taxon>
        <taxon>Megaviricetes</taxon>
        <taxon>Imitervirales</taxon>
        <taxon>Mimiviridae</taxon>
        <taxon>Megamimivirinae</taxon>
        <taxon>Moumouvirus</taxon>
        <taxon>Moumouvirus australiense</taxon>
    </lineage>
</organism>
<evidence type="ECO:0000256" key="4">
    <source>
        <dbReference type="ARBA" id="ARBA00022840"/>
    </source>
</evidence>
<keyword evidence="3 10" id="KW-0347">Helicase</keyword>
<evidence type="ECO:0000256" key="2">
    <source>
        <dbReference type="ARBA" id="ARBA00022801"/>
    </source>
</evidence>
<keyword evidence="2" id="KW-0378">Hydrolase</keyword>
<reference evidence="11" key="1">
    <citation type="submission" date="2018-01" db="EMBL/GenBank/DDBJ databases">
        <title>Testimony of 'menage a trois' revealed by the proteome of Megavirus virophage.</title>
        <authorList>
            <person name="Jeudy S."/>
            <person name="Bertaux L."/>
            <person name="Alempic J.-M."/>
            <person name="Lartigue A."/>
            <person name="Legendre M."/>
            <person name="Philippe N."/>
            <person name="Beucher L."/>
            <person name="Biondi E."/>
            <person name="Juul S."/>
            <person name="Turner D."/>
            <person name="Coute Y."/>
            <person name="Claverie J.-M."/>
            <person name="Abergel C."/>
        </authorList>
    </citation>
    <scope>NUCLEOTIDE SEQUENCE [LARGE SCALE GENOMIC DNA]</scope>
</reference>
<dbReference type="SUPFAM" id="SSF53098">
    <property type="entry name" value="Ribonuclease H-like"/>
    <property type="match status" value="1"/>
</dbReference>
<dbReference type="GO" id="GO:0003677">
    <property type="term" value="F:DNA binding"/>
    <property type="evidence" value="ECO:0007669"/>
    <property type="project" value="InterPro"/>
</dbReference>
<comment type="catalytic activity">
    <reaction evidence="6">
        <text>Couples ATP hydrolysis with the unwinding of duplex DNA by translocating in the 3'-5' direction.</text>
        <dbReference type="EC" id="5.6.2.4"/>
    </reaction>
</comment>
<dbReference type="Proteomes" id="UP000289600">
    <property type="component" value="Segment"/>
</dbReference>
<dbReference type="Pfam" id="PF00929">
    <property type="entry name" value="RNase_T"/>
    <property type="match status" value="1"/>
</dbReference>
<evidence type="ECO:0000256" key="7">
    <source>
        <dbReference type="ARBA" id="ARBA00034808"/>
    </source>
</evidence>
<evidence type="ECO:0000256" key="3">
    <source>
        <dbReference type="ARBA" id="ARBA00022806"/>
    </source>
</evidence>
<proteinExistence type="predicted"/>
<dbReference type="Gene3D" id="3.40.50.300">
    <property type="entry name" value="P-loop containing nucleotide triphosphate hydrolases"/>
    <property type="match status" value="2"/>
</dbReference>
<dbReference type="GO" id="GO:0005524">
    <property type="term" value="F:ATP binding"/>
    <property type="evidence" value="ECO:0007669"/>
    <property type="project" value="UniProtKB-KW"/>
</dbReference>
<name>A0A2P1EM74_9VIRU</name>
<dbReference type="GO" id="GO:0000725">
    <property type="term" value="P:recombinational repair"/>
    <property type="evidence" value="ECO:0007669"/>
    <property type="project" value="TreeGrafter"/>
</dbReference>
<dbReference type="InterPro" id="IPR027417">
    <property type="entry name" value="P-loop_NTPase"/>
</dbReference>
<dbReference type="GO" id="GO:0016787">
    <property type="term" value="F:hydrolase activity"/>
    <property type="evidence" value="ECO:0007669"/>
    <property type="project" value="UniProtKB-KW"/>
</dbReference>
<dbReference type="InterPro" id="IPR036397">
    <property type="entry name" value="RNaseH_sf"/>
</dbReference>
<evidence type="ECO:0000256" key="5">
    <source>
        <dbReference type="ARBA" id="ARBA00023235"/>
    </source>
</evidence>
<dbReference type="Pfam" id="PF13361">
    <property type="entry name" value="UvrD_C"/>
    <property type="match status" value="1"/>
</dbReference>
<comment type="catalytic activity">
    <reaction evidence="8">
        <text>ATP + H2O = ADP + phosphate + H(+)</text>
        <dbReference type="Rhea" id="RHEA:13065"/>
        <dbReference type="ChEBI" id="CHEBI:15377"/>
        <dbReference type="ChEBI" id="CHEBI:15378"/>
        <dbReference type="ChEBI" id="CHEBI:30616"/>
        <dbReference type="ChEBI" id="CHEBI:43474"/>
        <dbReference type="ChEBI" id="CHEBI:456216"/>
        <dbReference type="EC" id="5.6.2.4"/>
    </reaction>
</comment>
<dbReference type="EMBL" id="MG807320">
    <property type="protein sequence ID" value="AVL94996.1"/>
    <property type="molecule type" value="Genomic_DNA"/>
</dbReference>
<accession>A0A2P1EM74</accession>
<evidence type="ECO:0000259" key="9">
    <source>
        <dbReference type="SMART" id="SM00479"/>
    </source>
</evidence>
<dbReference type="InterPro" id="IPR014016">
    <property type="entry name" value="UvrD-like_ATP-bd"/>
</dbReference>
<dbReference type="InterPro" id="IPR013520">
    <property type="entry name" value="Ribonucl_H"/>
</dbReference>
<feature type="domain" description="Exonuclease" evidence="9">
    <location>
        <begin position="882"/>
        <end position="1039"/>
    </location>
</feature>
<sequence>MIKTQLDIDKNVVAQYILNLISEPNEFISNINVKKYLEILGINGDIICDIYHPDYQKEIHNLIKILLKYPIFSREIYSSVFHNKSKIEFLDKFSKEQIKYITNLEVEDTKLIACAGSGKTRSIIGRIKFMVDHGLVNKSEVYAITFSKHAASDFHRRIKELFPDYEDFCVLKNFSTIDSLAKSILCKVKYHKSDNVEILSIALRNFLQMIGKEDIKLISEFKNIKHLFIDEAQDLNEIQYEIALLLKKYFGTKIHLCGDPNQNIYQFRRSCNSYLINFPGKKYELTLNFRSTSQIIDFSESLKPIQTSKSISANNINGPKVVIMTKSAADIHSLILNIIKWYGKDHDLSNIAIICPTRGIGNNNCVGLSVIFNFLKLNKIPVNQLYTESGLNDDRRKNIDRTPGHINLITYHGTKGLEFDLVFVMDFYQFLYNVPPSSQEHDINRYLLYVATSRAISKMYICTYTNNYGGYLNHWITQVDKKNYITDASLKIPKLTFRQDIDYCTNGVTDLINSLSDEQLYNIFNFLDIREDKDFFTKRIYEDHTYIERGKDEALFGIFCEEFFYLTYYLRKEMKPRKFSLIEQIINSKFVVVKDDSEKNTLKKYVTTANMSWEEYDKTKNSIPSRDKSLIEKYLPRDKSLNDSIICTTEFIKIIEPNIPDIKKAYERYLNPESYNYDYEKILVDFFYLIVVQYAYNINHYIYIRDHGKEKYYLLENGQKLLKDINNYVSCYYLTPTIEPKVLIKYPKLMLFGEIDFIERRQGDIEKIVEIKCVNEISIKYYIQLLLYNFCYYLEKNKLEKLFFNDFKIINLLTGLEHRIIINISPENMFNLFIILADIGKLTFNGLNLVYDLETSDRIQKKGPFIKKPIIPKSDIYIQDGKYYATVYPEIIEIAIRDYETGMILINTLVKPENDINFEVQKLTGIKQRMLLGKPSLQNLQTSLNTKMKNFNNYVLMAHNGNGFDNKIMLFYNLIDSQKVSFIDTMSIIPLHLPTGQRLESKKLGEIYLKIFGKKFNAHRAINDVNALIEIMRYLKIKI</sequence>
<dbReference type="SMART" id="SM00479">
    <property type="entry name" value="EXOIII"/>
    <property type="match status" value="1"/>
</dbReference>
<keyword evidence="5" id="KW-0413">Isomerase</keyword>
<dbReference type="SUPFAM" id="SSF52540">
    <property type="entry name" value="P-loop containing nucleoside triphosphate hydrolases"/>
    <property type="match status" value="1"/>
</dbReference>
<dbReference type="PANTHER" id="PTHR11070">
    <property type="entry name" value="UVRD / RECB / PCRA DNA HELICASE FAMILY MEMBER"/>
    <property type="match status" value="1"/>
</dbReference>
<keyword evidence="4" id="KW-0067">ATP-binding</keyword>
<keyword evidence="1" id="KW-0547">Nucleotide-binding</keyword>
<dbReference type="Pfam" id="PF00580">
    <property type="entry name" value="UvrD-helicase"/>
    <property type="match status" value="2"/>
</dbReference>
<dbReference type="CDD" id="cd06127">
    <property type="entry name" value="DEDDh"/>
    <property type="match status" value="1"/>
</dbReference>
<evidence type="ECO:0000313" key="11">
    <source>
        <dbReference type="Proteomes" id="UP000289600"/>
    </source>
</evidence>
<evidence type="ECO:0000256" key="6">
    <source>
        <dbReference type="ARBA" id="ARBA00034617"/>
    </source>
</evidence>